<evidence type="ECO:0000313" key="2">
    <source>
        <dbReference type="EMBL" id="KUJ78475.1"/>
    </source>
</evidence>
<dbReference type="InterPro" id="IPR016193">
    <property type="entry name" value="Cytidine_deaminase-like"/>
</dbReference>
<dbReference type="STRING" id="1685378.AVO44_12210"/>
<dbReference type="GO" id="GO:0047974">
    <property type="term" value="F:guanosine deaminase activity"/>
    <property type="evidence" value="ECO:0007669"/>
    <property type="project" value="TreeGrafter"/>
</dbReference>
<protein>
    <submittedName>
        <fullName evidence="2">Deaminase</fullName>
    </submittedName>
</protein>
<keyword evidence="3" id="KW-1185">Reference proteome</keyword>
<comment type="caution">
    <text evidence="2">The sequence shown here is derived from an EMBL/GenBank/DDBJ whole genome shotgun (WGS) entry which is preliminary data.</text>
</comment>
<dbReference type="EMBL" id="LQBP01000006">
    <property type="protein sequence ID" value="KUJ78475.1"/>
    <property type="molecule type" value="Genomic_DNA"/>
</dbReference>
<dbReference type="Proteomes" id="UP000053690">
    <property type="component" value="Unassembled WGS sequence"/>
</dbReference>
<dbReference type="PANTHER" id="PTHR11079">
    <property type="entry name" value="CYTOSINE DEAMINASE FAMILY MEMBER"/>
    <property type="match status" value="1"/>
</dbReference>
<dbReference type="AlphaFoldDB" id="A0A0X3TRW4"/>
<gene>
    <name evidence="2" type="ORF">AVO44_12210</name>
</gene>
<dbReference type="InterPro" id="IPR002125">
    <property type="entry name" value="CMP_dCMP_dom"/>
</dbReference>
<reference evidence="3" key="1">
    <citation type="submission" date="2015-12" db="EMBL/GenBank/DDBJ databases">
        <authorList>
            <person name="Zhang G."/>
            <person name="Stingl U."/>
        </authorList>
    </citation>
    <scope>NUCLEOTIDE SEQUENCE [LARGE SCALE GENOMIC DNA]</scope>
    <source>
        <strain evidence="3">ZGT108</strain>
    </source>
</reference>
<evidence type="ECO:0000259" key="1">
    <source>
        <dbReference type="PROSITE" id="PS51747"/>
    </source>
</evidence>
<feature type="domain" description="CMP/dCMP-type deaminase" evidence="1">
    <location>
        <begin position="4"/>
        <end position="117"/>
    </location>
</feature>
<dbReference type="CDD" id="cd01285">
    <property type="entry name" value="nucleoside_deaminase"/>
    <property type="match status" value="1"/>
</dbReference>
<dbReference type="RefSeq" id="WP_068337377.1">
    <property type="nucleotide sequence ID" value="NZ_LQBP01000006.1"/>
</dbReference>
<dbReference type="PROSITE" id="PS51747">
    <property type="entry name" value="CYT_DCMP_DEAMINASES_2"/>
    <property type="match status" value="1"/>
</dbReference>
<dbReference type="Pfam" id="PF00383">
    <property type="entry name" value="dCMP_cyt_deam_1"/>
    <property type="match status" value="1"/>
</dbReference>
<dbReference type="SUPFAM" id="SSF53927">
    <property type="entry name" value="Cytidine deaminase-like"/>
    <property type="match status" value="1"/>
</dbReference>
<dbReference type="OrthoDB" id="7768233at2"/>
<dbReference type="Gene3D" id="3.40.140.10">
    <property type="entry name" value="Cytidine Deaminase, domain 2"/>
    <property type="match status" value="1"/>
</dbReference>
<evidence type="ECO:0000313" key="3">
    <source>
        <dbReference type="Proteomes" id="UP000053690"/>
    </source>
</evidence>
<accession>A0A0X3TRW4</accession>
<organism evidence="2 3">
    <name type="scientific">Ruegeria profundi</name>
    <dbReference type="NCBI Taxonomy" id="1685378"/>
    <lineage>
        <taxon>Bacteria</taxon>
        <taxon>Pseudomonadati</taxon>
        <taxon>Pseudomonadota</taxon>
        <taxon>Alphaproteobacteria</taxon>
        <taxon>Rhodobacterales</taxon>
        <taxon>Roseobacteraceae</taxon>
        <taxon>Ruegeria</taxon>
    </lineage>
</organism>
<dbReference type="PANTHER" id="PTHR11079:SF161">
    <property type="entry name" value="CMP_DCMP-TYPE DEAMINASE DOMAIN-CONTAINING PROTEIN"/>
    <property type="match status" value="1"/>
</dbReference>
<proteinExistence type="predicted"/>
<name>A0A0X3TRW4_9RHOB</name>
<dbReference type="GO" id="GO:0006152">
    <property type="term" value="P:purine nucleoside catabolic process"/>
    <property type="evidence" value="ECO:0007669"/>
    <property type="project" value="TreeGrafter"/>
</dbReference>
<sequence>MTEDAKTRLVRLMKETIAHSTQHVKAGGIPFTAMVVDRDGTVLGRGTNTVTAMNDPTAHAEVEAIRDACRAKRTSYLPGAVLLASGEPCAMCYMNALHAGIAEIHYAVDRDEAAGMGFDYRFTYSLFAQDPQTWHTPSVGRLEVPGAIAPFEEFHALRTSRQ</sequence>